<feature type="region of interest" description="Disordered" evidence="1">
    <location>
        <begin position="233"/>
        <end position="347"/>
    </location>
</feature>
<dbReference type="SUPFAM" id="SSF47473">
    <property type="entry name" value="EF-hand"/>
    <property type="match status" value="1"/>
</dbReference>
<name>A0AAD3DND0_9CHLO</name>
<feature type="compositionally biased region" description="Pro residues" evidence="1">
    <location>
        <begin position="13"/>
        <end position="29"/>
    </location>
</feature>
<accession>A0AAD3DND0</accession>
<proteinExistence type="predicted"/>
<sequence>MPSSSTPLRLLPAPAPAPPPQDGRLLPPPRTSCVLSALFPALDRHLKERRVLFSDLLDSYDRGGVGSLGLGELAGLMRALLGGAGAEGGAGEAGVSPADVKYAMAMLDGDGDERVTRVEFLAAARSYLEASRGAEGAEAAGKAVLLDATARLQADPAAARTAFERLLAAHPPGSEARGRLGPPQLAAFLRGLLPGLGQEQLRQLLRHMHRLDASEEGGLSFPQLLFVLGVRSQHGGKERKEEAVAAAAGGEEEEDGEKEEAVAAAPAVAEDAKAELAAGGPEQPAPAQPQPEQEEESPPTQPPPVSDAEQAAEGIEGCSSHEQQEAGERAAVGSEHHPPQQQQQQELAGLVDPATGATLQHDTATGVVYAIVAAGEWPQVVGVMEAGGELRRLQWRPDGGLFAALDTYLKQHRVRFSELFRSCCSAAASPASSYSGGAGGGGRLDADGFRRLARIVMPGAGEGLLLFLQAFLDPCCEGGLGYEELLFLARAALRAGRDADREREAGAAGGGKCGAVLAAALERLREQLAREPAAALRLYRSAAVPPRRDRCLTFPQLAVFLLRLLPDVDEGQRRALLCYLRMHVRAGVC</sequence>
<dbReference type="Proteomes" id="UP001054857">
    <property type="component" value="Unassembled WGS sequence"/>
</dbReference>
<keyword evidence="4" id="KW-1185">Reference proteome</keyword>
<dbReference type="InterPro" id="IPR002048">
    <property type="entry name" value="EF_hand_dom"/>
</dbReference>
<dbReference type="Gene3D" id="1.10.238.10">
    <property type="entry name" value="EF-hand"/>
    <property type="match status" value="1"/>
</dbReference>
<feature type="region of interest" description="Disordered" evidence="1">
    <location>
        <begin position="1"/>
        <end position="29"/>
    </location>
</feature>
<feature type="compositionally biased region" description="Basic and acidic residues" evidence="1">
    <location>
        <begin position="322"/>
        <end position="338"/>
    </location>
</feature>
<comment type="caution">
    <text evidence="3">The sequence shown here is derived from an EMBL/GenBank/DDBJ whole genome shotgun (WGS) entry which is preliminary data.</text>
</comment>
<evidence type="ECO:0000256" key="1">
    <source>
        <dbReference type="SAM" id="MobiDB-lite"/>
    </source>
</evidence>
<gene>
    <name evidence="3" type="ORF">Agub_g5076</name>
</gene>
<dbReference type="AlphaFoldDB" id="A0AAD3DND0"/>
<dbReference type="PROSITE" id="PS50222">
    <property type="entry name" value="EF_HAND_2"/>
    <property type="match status" value="1"/>
</dbReference>
<feature type="compositionally biased region" description="Low complexity" evidence="1">
    <location>
        <begin position="262"/>
        <end position="282"/>
    </location>
</feature>
<protein>
    <recommendedName>
        <fullName evidence="2">EF-hand domain-containing protein</fullName>
    </recommendedName>
</protein>
<dbReference type="InterPro" id="IPR011992">
    <property type="entry name" value="EF-hand-dom_pair"/>
</dbReference>
<organism evidence="3 4">
    <name type="scientific">Astrephomene gubernaculifera</name>
    <dbReference type="NCBI Taxonomy" id="47775"/>
    <lineage>
        <taxon>Eukaryota</taxon>
        <taxon>Viridiplantae</taxon>
        <taxon>Chlorophyta</taxon>
        <taxon>core chlorophytes</taxon>
        <taxon>Chlorophyceae</taxon>
        <taxon>CS clade</taxon>
        <taxon>Chlamydomonadales</taxon>
        <taxon>Astrephomenaceae</taxon>
        <taxon>Astrephomene</taxon>
    </lineage>
</organism>
<feature type="compositionally biased region" description="Low complexity" evidence="1">
    <location>
        <begin position="1"/>
        <end position="12"/>
    </location>
</feature>
<evidence type="ECO:0000313" key="4">
    <source>
        <dbReference type="Proteomes" id="UP001054857"/>
    </source>
</evidence>
<reference evidence="3 4" key="1">
    <citation type="journal article" date="2021" name="Sci. Rep.">
        <title>Genome sequencing of the multicellular alga Astrephomene provides insights into convergent evolution of germ-soma differentiation.</title>
        <authorList>
            <person name="Yamashita S."/>
            <person name="Yamamoto K."/>
            <person name="Matsuzaki R."/>
            <person name="Suzuki S."/>
            <person name="Yamaguchi H."/>
            <person name="Hirooka S."/>
            <person name="Minakuchi Y."/>
            <person name="Miyagishima S."/>
            <person name="Kawachi M."/>
            <person name="Toyoda A."/>
            <person name="Nozaki H."/>
        </authorList>
    </citation>
    <scope>NUCLEOTIDE SEQUENCE [LARGE SCALE GENOMIC DNA]</scope>
    <source>
        <strain evidence="3 4">NIES-4017</strain>
    </source>
</reference>
<dbReference type="EMBL" id="BMAR01000006">
    <property type="protein sequence ID" value="GFR43937.1"/>
    <property type="molecule type" value="Genomic_DNA"/>
</dbReference>
<evidence type="ECO:0000259" key="2">
    <source>
        <dbReference type="PROSITE" id="PS50222"/>
    </source>
</evidence>
<dbReference type="GO" id="GO:0005509">
    <property type="term" value="F:calcium ion binding"/>
    <property type="evidence" value="ECO:0007669"/>
    <property type="project" value="InterPro"/>
</dbReference>
<feature type="domain" description="EF-hand" evidence="2">
    <location>
        <begin position="95"/>
        <end position="130"/>
    </location>
</feature>
<evidence type="ECO:0000313" key="3">
    <source>
        <dbReference type="EMBL" id="GFR43937.1"/>
    </source>
</evidence>